<dbReference type="Proteomes" id="UP000250235">
    <property type="component" value="Unassembled WGS sequence"/>
</dbReference>
<accession>A0A2Z7APJ3</accession>
<gene>
    <name evidence="3" type="ORF">F511_17953</name>
</gene>
<feature type="region of interest" description="Disordered" evidence="1">
    <location>
        <begin position="1"/>
        <end position="21"/>
    </location>
</feature>
<evidence type="ECO:0000256" key="2">
    <source>
        <dbReference type="SAM" id="Phobius"/>
    </source>
</evidence>
<dbReference type="EMBL" id="KV014922">
    <property type="protein sequence ID" value="KZV21219.1"/>
    <property type="molecule type" value="Genomic_DNA"/>
</dbReference>
<organism evidence="3 4">
    <name type="scientific">Dorcoceras hygrometricum</name>
    <dbReference type="NCBI Taxonomy" id="472368"/>
    <lineage>
        <taxon>Eukaryota</taxon>
        <taxon>Viridiplantae</taxon>
        <taxon>Streptophyta</taxon>
        <taxon>Embryophyta</taxon>
        <taxon>Tracheophyta</taxon>
        <taxon>Spermatophyta</taxon>
        <taxon>Magnoliopsida</taxon>
        <taxon>eudicotyledons</taxon>
        <taxon>Gunneridae</taxon>
        <taxon>Pentapetalae</taxon>
        <taxon>asterids</taxon>
        <taxon>lamiids</taxon>
        <taxon>Lamiales</taxon>
        <taxon>Gesneriaceae</taxon>
        <taxon>Didymocarpoideae</taxon>
        <taxon>Trichosporeae</taxon>
        <taxon>Loxocarpinae</taxon>
        <taxon>Dorcoceras</taxon>
    </lineage>
</organism>
<evidence type="ECO:0000313" key="3">
    <source>
        <dbReference type="EMBL" id="KZV21219.1"/>
    </source>
</evidence>
<keyword evidence="4" id="KW-1185">Reference proteome</keyword>
<protein>
    <submittedName>
        <fullName evidence="3">DNA binding,ATP binding isoform 1</fullName>
    </submittedName>
</protein>
<name>A0A2Z7APJ3_9LAMI</name>
<evidence type="ECO:0000256" key="1">
    <source>
        <dbReference type="SAM" id="MobiDB-lite"/>
    </source>
</evidence>
<feature type="transmembrane region" description="Helical" evidence="2">
    <location>
        <begin position="131"/>
        <end position="148"/>
    </location>
</feature>
<keyword evidence="2" id="KW-1133">Transmembrane helix</keyword>
<dbReference type="AlphaFoldDB" id="A0A2Z7APJ3"/>
<sequence length="196" mass="21380">MDLASNSKVSAAPPLPKPPPPATTIAAVVAAPRRNLFRPTFRGFSLRADLVRPSVQADKGTLLPVVDLIRRYLPPPTVKSQSPFDSGWSQAPVASKIEIKKNFWIGHRPPPCAAAPPHHAHMRAGRAWRPLLRAIVALLVLLICVLAAQRRARGWRGRALQVSGQERNIAPLVGATSAMRRTCCGRCAAKRRTQHL</sequence>
<reference evidence="3 4" key="1">
    <citation type="journal article" date="2015" name="Proc. Natl. Acad. Sci. U.S.A.">
        <title>The resurrection genome of Boea hygrometrica: A blueprint for survival of dehydration.</title>
        <authorList>
            <person name="Xiao L."/>
            <person name="Yang G."/>
            <person name="Zhang L."/>
            <person name="Yang X."/>
            <person name="Zhao S."/>
            <person name="Ji Z."/>
            <person name="Zhou Q."/>
            <person name="Hu M."/>
            <person name="Wang Y."/>
            <person name="Chen M."/>
            <person name="Xu Y."/>
            <person name="Jin H."/>
            <person name="Xiao X."/>
            <person name="Hu G."/>
            <person name="Bao F."/>
            <person name="Hu Y."/>
            <person name="Wan P."/>
            <person name="Li L."/>
            <person name="Deng X."/>
            <person name="Kuang T."/>
            <person name="Xiang C."/>
            <person name="Zhu J.K."/>
            <person name="Oliver M.J."/>
            <person name="He Y."/>
        </authorList>
    </citation>
    <scope>NUCLEOTIDE SEQUENCE [LARGE SCALE GENOMIC DNA]</scope>
    <source>
        <strain evidence="4">cv. XS01</strain>
    </source>
</reference>
<keyword evidence="2" id="KW-0472">Membrane</keyword>
<evidence type="ECO:0000313" key="4">
    <source>
        <dbReference type="Proteomes" id="UP000250235"/>
    </source>
</evidence>
<keyword evidence="2" id="KW-0812">Transmembrane</keyword>
<proteinExistence type="predicted"/>